<dbReference type="Proteomes" id="UP001302494">
    <property type="component" value="Chromosome"/>
</dbReference>
<dbReference type="KEGG" id="nneo:PQG83_07650"/>
<evidence type="ECO:0000313" key="3">
    <source>
        <dbReference type="Proteomes" id="UP001302494"/>
    </source>
</evidence>
<gene>
    <name evidence="2" type="ORF">PQG83_07650</name>
</gene>
<proteinExistence type="predicted"/>
<dbReference type="SUPFAM" id="SSF53335">
    <property type="entry name" value="S-adenosyl-L-methionine-dependent methyltransferases"/>
    <property type="match status" value="1"/>
</dbReference>
<feature type="domain" description="Methyltransferase type 12" evidence="1">
    <location>
        <begin position="47"/>
        <end position="136"/>
    </location>
</feature>
<dbReference type="GO" id="GO:0008168">
    <property type="term" value="F:methyltransferase activity"/>
    <property type="evidence" value="ECO:0007669"/>
    <property type="project" value="UniProtKB-KW"/>
</dbReference>
<evidence type="ECO:0000259" key="1">
    <source>
        <dbReference type="Pfam" id="PF08242"/>
    </source>
</evidence>
<keyword evidence="2" id="KW-0489">Methyltransferase</keyword>
<dbReference type="RefSeq" id="WP_312748307.1">
    <property type="nucleotide sequence ID" value="NZ_CP116968.1"/>
</dbReference>
<dbReference type="InterPro" id="IPR013217">
    <property type="entry name" value="Methyltransf_12"/>
</dbReference>
<dbReference type="CDD" id="cd02440">
    <property type="entry name" value="AdoMet_MTases"/>
    <property type="match status" value="1"/>
</dbReference>
<dbReference type="EMBL" id="CP116968">
    <property type="protein sequence ID" value="WNM63619.1"/>
    <property type="molecule type" value="Genomic_DNA"/>
</dbReference>
<name>A0AA96GT62_9BACT</name>
<reference evidence="2 3" key="1">
    <citation type="submission" date="2023-01" db="EMBL/GenBank/DDBJ databases">
        <title>Cultivation and genomic characterization of new, ubiquitous marine nitrite-oxidizing bacteria from the Nitrospirales.</title>
        <authorList>
            <person name="Mueller A.J."/>
            <person name="Daebeler A."/>
            <person name="Herbold C.W."/>
            <person name="Kirkegaard R.H."/>
            <person name="Daims H."/>
        </authorList>
    </citation>
    <scope>NUCLEOTIDE SEQUENCE [LARGE SCALE GENOMIC DNA]</scope>
    <source>
        <strain evidence="2 3">DK</strain>
    </source>
</reference>
<sequence length="207" mass="23480">MNQERKTHWEDVYQATAAEELGWYQAHPTMSLNLIESTGVQKTDSLIDVGGGDSTLVDHLLDHGFMDVTVLDISPTALERAKARLGDRADLVTWIETDITDFRSSKTYYVWHDRAVFHFLTEAEDRGKYCETMNQSVSALGHVIMATFGYEAPPTCSELPVVRYSPEFLTLAIGSNFTFIESFEELHMTPGGNKQPFIYCRFTRQKP</sequence>
<protein>
    <submittedName>
        <fullName evidence="2">Class I SAM-dependent methyltransferase</fullName>
    </submittedName>
</protein>
<dbReference type="GO" id="GO:0032259">
    <property type="term" value="P:methylation"/>
    <property type="evidence" value="ECO:0007669"/>
    <property type="project" value="UniProtKB-KW"/>
</dbReference>
<dbReference type="InterPro" id="IPR029063">
    <property type="entry name" value="SAM-dependent_MTases_sf"/>
</dbReference>
<evidence type="ECO:0000313" key="2">
    <source>
        <dbReference type="EMBL" id="WNM63619.1"/>
    </source>
</evidence>
<dbReference type="PANTHER" id="PTHR12843:SF5">
    <property type="entry name" value="EEF1A LYSINE METHYLTRANSFERASE 2"/>
    <property type="match status" value="1"/>
</dbReference>
<accession>A0AA96GT62</accession>
<dbReference type="Gene3D" id="3.40.50.150">
    <property type="entry name" value="Vaccinia Virus protein VP39"/>
    <property type="match status" value="1"/>
</dbReference>
<dbReference type="AlphaFoldDB" id="A0AA96GT62"/>
<keyword evidence="2" id="KW-0808">Transferase</keyword>
<dbReference type="PANTHER" id="PTHR12843">
    <property type="entry name" value="PROTEIN-LYSINE N-METHYLTRANSFERASE METTL10"/>
    <property type="match status" value="1"/>
</dbReference>
<keyword evidence="3" id="KW-1185">Reference proteome</keyword>
<organism evidence="2 3">
    <name type="scientific">Candidatus Nitrospira neomarina</name>
    <dbReference type="NCBI Taxonomy" id="3020899"/>
    <lineage>
        <taxon>Bacteria</taxon>
        <taxon>Pseudomonadati</taxon>
        <taxon>Nitrospirota</taxon>
        <taxon>Nitrospiria</taxon>
        <taxon>Nitrospirales</taxon>
        <taxon>Nitrospiraceae</taxon>
        <taxon>Nitrospira</taxon>
    </lineage>
</organism>
<dbReference type="Pfam" id="PF08242">
    <property type="entry name" value="Methyltransf_12"/>
    <property type="match status" value="1"/>
</dbReference>